<proteinExistence type="predicted"/>
<organism evidence="1">
    <name type="scientific">Rhizophora mucronata</name>
    <name type="common">Asiatic mangrove</name>
    <dbReference type="NCBI Taxonomy" id="61149"/>
    <lineage>
        <taxon>Eukaryota</taxon>
        <taxon>Viridiplantae</taxon>
        <taxon>Streptophyta</taxon>
        <taxon>Embryophyta</taxon>
        <taxon>Tracheophyta</taxon>
        <taxon>Spermatophyta</taxon>
        <taxon>Magnoliopsida</taxon>
        <taxon>eudicotyledons</taxon>
        <taxon>Gunneridae</taxon>
        <taxon>Pentapetalae</taxon>
        <taxon>rosids</taxon>
        <taxon>fabids</taxon>
        <taxon>Malpighiales</taxon>
        <taxon>Rhizophoraceae</taxon>
        <taxon>Rhizophora</taxon>
    </lineage>
</organism>
<dbReference type="AlphaFoldDB" id="A0A2P2R0R6"/>
<dbReference type="EMBL" id="GGEC01092368">
    <property type="protein sequence ID" value="MBX72852.1"/>
    <property type="molecule type" value="Transcribed_RNA"/>
</dbReference>
<evidence type="ECO:0000313" key="1">
    <source>
        <dbReference type="EMBL" id="MBX72852.1"/>
    </source>
</evidence>
<accession>A0A2P2R0R6</accession>
<name>A0A2P2R0R6_RHIMU</name>
<reference evidence="1" key="1">
    <citation type="submission" date="2018-02" db="EMBL/GenBank/DDBJ databases">
        <title>Rhizophora mucronata_Transcriptome.</title>
        <authorList>
            <person name="Meera S.P."/>
            <person name="Sreeshan A."/>
            <person name="Augustine A."/>
        </authorList>
    </citation>
    <scope>NUCLEOTIDE SEQUENCE</scope>
    <source>
        <tissue evidence="1">Leaf</tissue>
    </source>
</reference>
<sequence>MPVKNKTCIIVTLCSMPKLQYEKEILLNEKPSKE</sequence>
<protein>
    <submittedName>
        <fullName evidence="1">Uncharacterized protein</fullName>
    </submittedName>
</protein>